<keyword evidence="4" id="KW-0130">Cell adhesion</keyword>
<evidence type="ECO:0000313" key="13">
    <source>
        <dbReference type="Proteomes" id="UP000314294"/>
    </source>
</evidence>
<dbReference type="InterPro" id="IPR007110">
    <property type="entry name" value="Ig-like_dom"/>
</dbReference>
<dbReference type="InterPro" id="IPR013783">
    <property type="entry name" value="Ig-like_fold"/>
</dbReference>
<evidence type="ECO:0000256" key="2">
    <source>
        <dbReference type="ARBA" id="ARBA00022692"/>
    </source>
</evidence>
<dbReference type="GO" id="GO:0005886">
    <property type="term" value="C:plasma membrane"/>
    <property type="evidence" value="ECO:0007669"/>
    <property type="project" value="TreeGrafter"/>
</dbReference>
<dbReference type="InterPro" id="IPR051036">
    <property type="entry name" value="SIGLEC"/>
</dbReference>
<evidence type="ECO:0000256" key="7">
    <source>
        <dbReference type="ARBA" id="ARBA00038361"/>
    </source>
</evidence>
<feature type="compositionally biased region" description="Basic and acidic residues" evidence="8">
    <location>
        <begin position="589"/>
        <end position="599"/>
    </location>
</feature>
<keyword evidence="5 9" id="KW-1133">Transmembrane helix</keyword>
<feature type="signal peptide" evidence="10">
    <location>
        <begin position="1"/>
        <end position="15"/>
    </location>
</feature>
<keyword evidence="6 9" id="KW-0472">Membrane</keyword>
<comment type="subcellular location">
    <subcellularLocation>
        <location evidence="1">Membrane</location>
        <topology evidence="1">Single-pass type I membrane protein</topology>
    </subcellularLocation>
</comment>
<protein>
    <submittedName>
        <fullName evidence="12">Myelin-associated glycoprotein</fullName>
    </submittedName>
</protein>
<dbReference type="GO" id="GO:0030246">
    <property type="term" value="F:carbohydrate binding"/>
    <property type="evidence" value="ECO:0007669"/>
    <property type="project" value="UniProtKB-KW"/>
</dbReference>
<evidence type="ECO:0000256" key="8">
    <source>
        <dbReference type="SAM" id="MobiDB-lite"/>
    </source>
</evidence>
<dbReference type="GO" id="GO:0007155">
    <property type="term" value="P:cell adhesion"/>
    <property type="evidence" value="ECO:0007669"/>
    <property type="project" value="UniProtKB-KW"/>
</dbReference>
<evidence type="ECO:0000259" key="11">
    <source>
        <dbReference type="PROSITE" id="PS50835"/>
    </source>
</evidence>
<evidence type="ECO:0000256" key="3">
    <source>
        <dbReference type="ARBA" id="ARBA00022734"/>
    </source>
</evidence>
<keyword evidence="13" id="KW-1185">Reference proteome</keyword>
<dbReference type="InterPro" id="IPR036179">
    <property type="entry name" value="Ig-like_dom_sf"/>
</dbReference>
<dbReference type="InterPro" id="IPR003599">
    <property type="entry name" value="Ig_sub"/>
</dbReference>
<keyword evidence="2 9" id="KW-0812">Transmembrane</keyword>
<comment type="similarity">
    <text evidence="7">Belongs to the immunoglobulin superfamily. SIGLEC (sialic acid binding Ig-like lectin) family.</text>
</comment>
<evidence type="ECO:0000256" key="10">
    <source>
        <dbReference type="SAM" id="SignalP"/>
    </source>
</evidence>
<evidence type="ECO:0000256" key="9">
    <source>
        <dbReference type="SAM" id="Phobius"/>
    </source>
</evidence>
<dbReference type="InterPro" id="IPR003598">
    <property type="entry name" value="Ig_sub2"/>
</dbReference>
<feature type="domain" description="Ig-like" evidence="11">
    <location>
        <begin position="164"/>
        <end position="255"/>
    </location>
</feature>
<evidence type="ECO:0000256" key="6">
    <source>
        <dbReference type="ARBA" id="ARBA00023136"/>
    </source>
</evidence>
<organism evidence="12 13">
    <name type="scientific">Liparis tanakae</name>
    <name type="common">Tanaka's snailfish</name>
    <dbReference type="NCBI Taxonomy" id="230148"/>
    <lineage>
        <taxon>Eukaryota</taxon>
        <taxon>Metazoa</taxon>
        <taxon>Chordata</taxon>
        <taxon>Craniata</taxon>
        <taxon>Vertebrata</taxon>
        <taxon>Euteleostomi</taxon>
        <taxon>Actinopterygii</taxon>
        <taxon>Neopterygii</taxon>
        <taxon>Teleostei</taxon>
        <taxon>Neoteleostei</taxon>
        <taxon>Acanthomorphata</taxon>
        <taxon>Eupercaria</taxon>
        <taxon>Perciformes</taxon>
        <taxon>Cottioidei</taxon>
        <taxon>Cottales</taxon>
        <taxon>Liparidae</taxon>
        <taxon>Liparis</taxon>
    </lineage>
</organism>
<feature type="transmembrane region" description="Helical" evidence="9">
    <location>
        <begin position="452"/>
        <end position="476"/>
    </location>
</feature>
<dbReference type="SUPFAM" id="SSF48726">
    <property type="entry name" value="Immunoglobulin"/>
    <property type="match status" value="3"/>
</dbReference>
<dbReference type="Gene3D" id="2.60.40.10">
    <property type="entry name" value="Immunoglobulins"/>
    <property type="match status" value="4"/>
</dbReference>
<dbReference type="PROSITE" id="PS50835">
    <property type="entry name" value="IG_LIKE"/>
    <property type="match status" value="2"/>
</dbReference>
<dbReference type="PANTHER" id="PTHR12035:SF125">
    <property type="entry name" value="SIALIC ACID-BINDING IG-LIKE LECTIN 5"/>
    <property type="match status" value="1"/>
</dbReference>
<sequence>MLFLLSIFLTSGVVCQRWESFMPQSLEGLSGSCVTVPCTFTLYFSYDSYLDETCVAIWMRGWSGPVVFDSGLTPGQNILQGKLTGNLRDKDCTTVFDNLPSAHNERYYFRLQCDNDLKVSFVSSVIITTQGLCNVLLLTSEYNPQPFGTSLHFLVVFSSADNLPKPVIAPSWLEVEEGSPVRLTCSTVAPCAGLPPALTWTPTIGDIEESVGTTSVTSVLKFTASYRHDGLRFSCSALHNRQAGNSDLQYENSLTLGVLWEPELSHHSDRRTLRPVLEGSSVSLLCRSRANPTVTRYTWYKDNDEERKELGSSFVVNGVAPRHSGNYHCMATNELGDGVSAPTQLDVQFAPEILPESRCVKTSSRIRCFCDSQGNPPPSLIWKLAGEVVNHSSATPIQKVPLGSVGMRSVITLNRLDEATPSLVCVSFNSLGSHSFELNLFSSEPQRGLHALSLFLGSAVGAVGMLLACVPLLIFFCRKRKERLSPNKRLEDTSDILVSRVTNSSKLDVIYANKATLEEEEEEEEEDPLHYAAVDFAKLRAELGGGEIRGLASMTAEYAEIRLHSGGDAEEEEAVADTHLGKGKSTDGLIERVSEGGVA</sequence>
<evidence type="ECO:0000313" key="12">
    <source>
        <dbReference type="EMBL" id="TNN83303.1"/>
    </source>
</evidence>
<feature type="chain" id="PRO_5021354105" evidence="10">
    <location>
        <begin position="16"/>
        <end position="599"/>
    </location>
</feature>
<feature type="domain" description="Ig-like" evidence="11">
    <location>
        <begin position="262"/>
        <end position="346"/>
    </location>
</feature>
<evidence type="ECO:0000256" key="4">
    <source>
        <dbReference type="ARBA" id="ARBA00022889"/>
    </source>
</evidence>
<evidence type="ECO:0000256" key="5">
    <source>
        <dbReference type="ARBA" id="ARBA00022989"/>
    </source>
</evidence>
<dbReference type="PANTHER" id="PTHR12035">
    <property type="entry name" value="SIALIC ACID BINDING IMMUNOGLOBULIN-LIKE LECTIN"/>
    <property type="match status" value="1"/>
</dbReference>
<dbReference type="Pfam" id="PF13927">
    <property type="entry name" value="Ig_3"/>
    <property type="match status" value="1"/>
</dbReference>
<reference evidence="12 13" key="1">
    <citation type="submission" date="2019-03" db="EMBL/GenBank/DDBJ databases">
        <title>First draft genome of Liparis tanakae, snailfish: a comprehensive survey of snailfish specific genes.</title>
        <authorList>
            <person name="Kim W."/>
            <person name="Song I."/>
            <person name="Jeong J.-H."/>
            <person name="Kim D."/>
            <person name="Kim S."/>
            <person name="Ryu S."/>
            <person name="Song J.Y."/>
            <person name="Lee S.K."/>
        </authorList>
    </citation>
    <scope>NUCLEOTIDE SEQUENCE [LARGE SCALE GENOMIC DNA]</scope>
    <source>
        <tissue evidence="12">Muscle</tissue>
    </source>
</reference>
<proteinExistence type="inferred from homology"/>
<dbReference type="EMBL" id="SRLO01000033">
    <property type="protein sequence ID" value="TNN83303.1"/>
    <property type="molecule type" value="Genomic_DNA"/>
</dbReference>
<dbReference type="SMART" id="SM00409">
    <property type="entry name" value="IG"/>
    <property type="match status" value="2"/>
</dbReference>
<comment type="caution">
    <text evidence="12">The sequence shown here is derived from an EMBL/GenBank/DDBJ whole genome shotgun (WGS) entry which is preliminary data.</text>
</comment>
<dbReference type="Proteomes" id="UP000314294">
    <property type="component" value="Unassembled WGS sequence"/>
</dbReference>
<dbReference type="SMART" id="SM00408">
    <property type="entry name" value="IGc2"/>
    <property type="match status" value="1"/>
</dbReference>
<dbReference type="GO" id="GO:0033691">
    <property type="term" value="F:sialic acid binding"/>
    <property type="evidence" value="ECO:0007669"/>
    <property type="project" value="TreeGrafter"/>
</dbReference>
<keyword evidence="3" id="KW-0430">Lectin</keyword>
<evidence type="ECO:0000256" key="1">
    <source>
        <dbReference type="ARBA" id="ARBA00004479"/>
    </source>
</evidence>
<feature type="region of interest" description="Disordered" evidence="8">
    <location>
        <begin position="577"/>
        <end position="599"/>
    </location>
</feature>
<gene>
    <name evidence="12" type="primary">Mag_2</name>
    <name evidence="12" type="ORF">EYF80_006284</name>
</gene>
<keyword evidence="10" id="KW-0732">Signal</keyword>
<name>A0A4Z2J1J2_9TELE</name>
<dbReference type="OrthoDB" id="6413693at2759"/>
<dbReference type="AlphaFoldDB" id="A0A4Z2J1J2"/>
<accession>A0A4Z2J1J2</accession>